<dbReference type="Pfam" id="PF13086">
    <property type="entry name" value="AAA_11"/>
    <property type="match status" value="1"/>
</dbReference>
<dbReference type="InterPro" id="IPR045055">
    <property type="entry name" value="DNA2/NAM7-like"/>
</dbReference>
<dbReference type="Gene3D" id="3.40.50.300">
    <property type="entry name" value="P-loop containing nucleotide triphosphate hydrolases"/>
    <property type="match status" value="2"/>
</dbReference>
<feature type="compositionally biased region" description="Basic and acidic residues" evidence="1">
    <location>
        <begin position="230"/>
        <end position="246"/>
    </location>
</feature>
<dbReference type="SUPFAM" id="SSF49879">
    <property type="entry name" value="SMAD/FHA domain"/>
    <property type="match status" value="1"/>
</dbReference>
<feature type="region of interest" description="Disordered" evidence="1">
    <location>
        <begin position="633"/>
        <end position="662"/>
    </location>
</feature>
<dbReference type="Gene3D" id="2.60.200.20">
    <property type="match status" value="1"/>
</dbReference>
<feature type="region of interest" description="Disordered" evidence="1">
    <location>
        <begin position="169"/>
        <end position="280"/>
    </location>
</feature>
<dbReference type="STRING" id="7370.A0A1I8N6F5"/>
<feature type="region of interest" description="Disordered" evidence="1">
    <location>
        <begin position="712"/>
        <end position="753"/>
    </location>
</feature>
<sequence>MTAPRYSSWVLERSTIGECHRLRLGLNSVGRHSSSLIRILDSHYVSRHHAEVEVSQDDQSVTIKDLNSVNGIFVNNTLHKSSTITLNKGDTIGIGVSIQCSEEDELTLPIYELKYMPITRAKGASTSNSAQSAVPNKSNQERASTSTHVSASKPVVEEAILIISDDEEGFETKGSGGKSAANPTASPNSRQMTNSLESKDNLPKQGINDNKTEDVPSKSLPPYDNNVKSFRNEDEVEKNAAKKESGIQENRSQNKNNGNPSAITAGPAANAQENDNDPTKIHIPIIPSIKQELIHSVSADVKDIFGELDDEQKNTLKEINPMVYNDLSGQPLIPATHTDNPIVNGECITLLSDDDTAGDEEELGILTSTSATREENFMEDTKPAKLPNPPISKSPNIFNTSLNDSLEEDNSTQKALAVLKNHLNAQKSKDSSATVANDNVDLEDYTSYEPHSDDEDIEEFMFSQVLINDMKAELQDDFDKDIEEEVPSADHPHDNDLKLPIKIKEEPDLERSASLLNELDNSCWVISDDEDYDKELETKVSGWSNKIFSQSFNYNNQSQVYDLDDNLSDEDAEEIGHEQDPSHGTDLDNVEEEEEEELAHIADLYSSGNEIFSTDQTALGGIKMKECSVSLTRLEQTTSTNREKSPDVDRNRFQSPIDNDSPLIRPRRKIISKCKAVASSSSSSSEDEFEGVKMAEVINKVAEFPAQFGGSANEVQQTKGKPVVRPPPAIISAPSLPKHKGKLRGVSAEKSPTILKHQKIPALSKKLNSLREQIRHEEINKILKKKWTEKPSVGKKRDKQRMEMIKECRKDRLKQLAEKHPSPAKDNLKRKSTASTSSDHADSKAKKAKVKVTEHNRGAFLAQNDVEATTWRKNDVVKKSSATFKIPKVPANHCEISKNKEPLKPRSNSTNETPAKKDPIKRSTSMDCGLTTFSQEIAKPDNLLLKKPETKPGIPSRRLSTTATSCINHNSSFDKDKETTTIPNRRLSTTSVTHNPLHPSDTPAAVCKEALAARALRTTNKITFASMEKNLIESEKNKNKLNSISTQRCSKQDGTLLISILSPKKNPAKKRKTVRFNDVPVIHYIERISGARKVAAKDILPLSTHKDRRQLIRRTYPIIDNTDQIITQILTWSDEWLVKRNAAVDAASDIVYPMPTQFSSFDHYKSIVFPLMKLEFVSLLEREYNLTSKVKKYKVALEYVTTNANRLMLVTKFNYQNRQQLDSSKYDLVILESNKMNANMFGYLTSTRKGAGSCSTMVFEIVPKNITKDFFCGIHELTIRPVIDNVRVEFGAFNAVYQLQATPLFKKILDPMEMLQCRHPPKKKVIYRGFDPLNDKQRQVLLNTYVRIIDETTPNVSLLQGPPGTGKSCVITNLALQTLYGDEVRCMDKKILICAQSNAAVDVIAGKLYDISMRMRPEIRFRLIRYGLQDKINRFVYPVTLQAIIEHEQMKKLKSTNPEIPLENKENLKNQILQLEAQIAEMSKRNIKGTVEEDMLLEKQRKLQLMRNISTQFTRPEDERSIATWFLNNANIVCATLSSCVKLAQYVNYFDICIIDEATQCTEPWTLLPLRFGINSLVLVGDTQQLPATILSKKANELGLGTSMFTRIQNCLDNLPSTASASSTSGLITKDHIICGLQTQYRMNPEICRWPNQYFYRNELINGRITMEYKTPLMPFSVLNLAYTQNASCSNGKITNNLEAEFVAKLLKALDGFIPNKYNSYGVITPYAHHRTTLEHSIRSLGLTNIMVNTIDSYQGLEKDVIVISNARTNGIGFLSNPQRLNVALTRPKKCLILCGNFKNLEVVPAWRSLLQSARERNLYYEISTNCVNDIQTNVIDKIRINKKDLNTNTTKTTTTATTNDTV</sequence>
<dbReference type="PANTHER" id="PTHR10887">
    <property type="entry name" value="DNA2/NAM7 HELICASE FAMILY"/>
    <property type="match status" value="1"/>
</dbReference>
<dbReference type="InterPro" id="IPR041677">
    <property type="entry name" value="DNA2/NAM7_AAA_11"/>
</dbReference>
<evidence type="ECO:0000313" key="4">
    <source>
        <dbReference type="RefSeq" id="XP_011292681.2"/>
    </source>
</evidence>
<feature type="region of interest" description="Disordered" evidence="1">
    <location>
        <begin position="123"/>
        <end position="151"/>
    </location>
</feature>
<dbReference type="SUPFAM" id="SSF52540">
    <property type="entry name" value="P-loop containing nucleoside triphosphate hydrolases"/>
    <property type="match status" value="1"/>
</dbReference>
<organism evidence="3 4">
    <name type="scientific">Musca domestica</name>
    <name type="common">House fly</name>
    <dbReference type="NCBI Taxonomy" id="7370"/>
    <lineage>
        <taxon>Eukaryota</taxon>
        <taxon>Metazoa</taxon>
        <taxon>Ecdysozoa</taxon>
        <taxon>Arthropoda</taxon>
        <taxon>Hexapoda</taxon>
        <taxon>Insecta</taxon>
        <taxon>Pterygota</taxon>
        <taxon>Neoptera</taxon>
        <taxon>Endopterygota</taxon>
        <taxon>Diptera</taxon>
        <taxon>Brachycera</taxon>
        <taxon>Muscomorpha</taxon>
        <taxon>Muscoidea</taxon>
        <taxon>Muscidae</taxon>
        <taxon>Musca</taxon>
    </lineage>
</organism>
<dbReference type="VEuPathDB" id="VectorBase:MDOA012040"/>
<dbReference type="SMART" id="SM00240">
    <property type="entry name" value="FHA"/>
    <property type="match status" value="1"/>
</dbReference>
<dbReference type="PANTHER" id="PTHR10887:SF495">
    <property type="entry name" value="HELICASE SENATAXIN ISOFORM X1-RELATED"/>
    <property type="match status" value="1"/>
</dbReference>
<feature type="region of interest" description="Disordered" evidence="1">
    <location>
        <begin position="893"/>
        <end position="926"/>
    </location>
</feature>
<dbReference type="VEuPathDB" id="VectorBase:MDOMA2_000530"/>
<feature type="compositionally biased region" description="Polar residues" evidence="1">
    <location>
        <begin position="181"/>
        <end position="196"/>
    </location>
</feature>
<dbReference type="Pfam" id="PF00498">
    <property type="entry name" value="FHA"/>
    <property type="match status" value="1"/>
</dbReference>
<feature type="region of interest" description="Disordered" evidence="1">
    <location>
        <begin position="809"/>
        <end position="851"/>
    </location>
</feature>
<feature type="compositionally biased region" description="Polar residues" evidence="1">
    <location>
        <begin position="124"/>
        <end position="150"/>
    </location>
</feature>
<dbReference type="PROSITE" id="PS50006">
    <property type="entry name" value="FHA_DOMAIN"/>
    <property type="match status" value="1"/>
</dbReference>
<dbReference type="InterPro" id="IPR041679">
    <property type="entry name" value="DNA2/NAM7-like_C"/>
</dbReference>
<dbReference type="CDD" id="cd18808">
    <property type="entry name" value="SF1_C_Upf1"/>
    <property type="match status" value="1"/>
</dbReference>
<dbReference type="InterPro" id="IPR000253">
    <property type="entry name" value="FHA_dom"/>
</dbReference>
<feature type="compositionally biased region" description="Basic and acidic residues" evidence="1">
    <location>
        <begin position="895"/>
        <end position="904"/>
    </location>
</feature>
<dbReference type="eggNOG" id="KOG1801">
    <property type="taxonomic scope" value="Eukaryota"/>
</dbReference>
<dbReference type="OrthoDB" id="2285229at2759"/>
<proteinExistence type="predicted"/>
<keyword evidence="3" id="KW-1185">Reference proteome</keyword>
<feature type="region of interest" description="Disordered" evidence="1">
    <location>
        <begin position="572"/>
        <end position="593"/>
    </location>
</feature>
<evidence type="ECO:0000256" key="1">
    <source>
        <dbReference type="SAM" id="MobiDB-lite"/>
    </source>
</evidence>
<feature type="compositionally biased region" description="Basic and acidic residues" evidence="1">
    <location>
        <begin position="641"/>
        <end position="652"/>
    </location>
</feature>
<feature type="domain" description="FHA" evidence="2">
    <location>
        <begin position="27"/>
        <end position="79"/>
    </location>
</feature>
<dbReference type="InterPro" id="IPR008984">
    <property type="entry name" value="SMAD_FHA_dom_sf"/>
</dbReference>
<dbReference type="InterPro" id="IPR027417">
    <property type="entry name" value="P-loop_NTPase"/>
</dbReference>
<evidence type="ECO:0000259" key="2">
    <source>
        <dbReference type="PROSITE" id="PS50006"/>
    </source>
</evidence>
<protein>
    <submittedName>
        <fullName evidence="4">Uncharacterized protein LOC101893648</fullName>
    </submittedName>
</protein>
<accession>A0A9J7D5Q0</accession>
<dbReference type="GeneID" id="101893648"/>
<dbReference type="InterPro" id="IPR047187">
    <property type="entry name" value="SF1_C_Upf1"/>
</dbReference>
<feature type="compositionally biased region" description="Basic and acidic residues" evidence="1">
    <location>
        <begin position="809"/>
        <end position="829"/>
    </location>
</feature>
<dbReference type="Proteomes" id="UP001652621">
    <property type="component" value="Unplaced"/>
</dbReference>
<dbReference type="CDD" id="cd00060">
    <property type="entry name" value="FHA"/>
    <property type="match status" value="1"/>
</dbReference>
<gene>
    <name evidence="4" type="primary">LOC101893648</name>
</gene>
<feature type="compositionally biased region" description="Polar residues" evidence="1">
    <location>
        <begin position="247"/>
        <end position="262"/>
    </location>
</feature>
<name>A0A9J7D5Q0_MUSDO</name>
<feature type="compositionally biased region" description="Basic and acidic residues" evidence="1">
    <location>
        <begin position="839"/>
        <end position="851"/>
    </location>
</feature>
<reference evidence="4" key="1">
    <citation type="submission" date="2025-08" db="UniProtKB">
        <authorList>
            <consortium name="RefSeq"/>
        </authorList>
    </citation>
    <scope>IDENTIFICATION</scope>
    <source>
        <strain evidence="4">Aabys</strain>
        <tissue evidence="4">Whole body</tissue>
    </source>
</reference>
<evidence type="ECO:0000313" key="3">
    <source>
        <dbReference type="Proteomes" id="UP001652621"/>
    </source>
</evidence>
<dbReference type="Pfam" id="PF13087">
    <property type="entry name" value="AAA_12"/>
    <property type="match status" value="1"/>
</dbReference>
<feature type="compositionally biased region" description="Basic and acidic residues" evidence="1">
    <location>
        <begin position="574"/>
        <end position="586"/>
    </location>
</feature>
<dbReference type="RefSeq" id="XP_011292681.2">
    <property type="nucleotide sequence ID" value="XM_011294379.3"/>
</dbReference>